<dbReference type="PANTHER" id="PTHR44943:SF5">
    <property type="entry name" value="BLL7697 PROTEIN"/>
    <property type="match status" value="1"/>
</dbReference>
<dbReference type="Proteomes" id="UP000199249">
    <property type="component" value="Unassembled WGS sequence"/>
</dbReference>
<dbReference type="InterPro" id="IPR019734">
    <property type="entry name" value="TPR_rpt"/>
</dbReference>
<dbReference type="InterPro" id="IPR011990">
    <property type="entry name" value="TPR-like_helical_dom_sf"/>
</dbReference>
<dbReference type="SUPFAM" id="SSF48452">
    <property type="entry name" value="TPR-like"/>
    <property type="match status" value="1"/>
</dbReference>
<dbReference type="AlphaFoldDB" id="A0A1H3NE74"/>
<organism evidence="5 6">
    <name type="scientific">Hymenobacter psychrophilus</name>
    <dbReference type="NCBI Taxonomy" id="651662"/>
    <lineage>
        <taxon>Bacteria</taxon>
        <taxon>Pseudomonadati</taxon>
        <taxon>Bacteroidota</taxon>
        <taxon>Cytophagia</taxon>
        <taxon>Cytophagales</taxon>
        <taxon>Hymenobacteraceae</taxon>
        <taxon>Hymenobacter</taxon>
    </lineage>
</organism>
<evidence type="ECO:0000256" key="1">
    <source>
        <dbReference type="ARBA" id="ARBA00022737"/>
    </source>
</evidence>
<keyword evidence="6" id="KW-1185">Reference proteome</keyword>
<dbReference type="InterPro" id="IPR051685">
    <property type="entry name" value="Ycf3/AcsC/BcsC/TPR_MFPF"/>
</dbReference>
<evidence type="ECO:0000256" key="3">
    <source>
        <dbReference type="PROSITE-ProRule" id="PRU00339"/>
    </source>
</evidence>
<dbReference type="Pfam" id="PF13432">
    <property type="entry name" value="TPR_16"/>
    <property type="match status" value="1"/>
</dbReference>
<dbReference type="RefSeq" id="WP_092743338.1">
    <property type="nucleotide sequence ID" value="NZ_FNOV01000016.1"/>
</dbReference>
<feature type="repeat" description="TPR" evidence="3">
    <location>
        <begin position="98"/>
        <end position="131"/>
    </location>
</feature>
<reference evidence="6" key="1">
    <citation type="submission" date="2016-10" db="EMBL/GenBank/DDBJ databases">
        <authorList>
            <person name="Varghese N."/>
            <person name="Submissions S."/>
        </authorList>
    </citation>
    <scope>NUCLEOTIDE SEQUENCE [LARGE SCALE GENOMIC DNA]</scope>
    <source>
        <strain evidence="6">CGMCC 1.8975</strain>
    </source>
</reference>
<accession>A0A1H3NE74</accession>
<evidence type="ECO:0000313" key="5">
    <source>
        <dbReference type="EMBL" id="SDY87202.1"/>
    </source>
</evidence>
<dbReference type="Gene3D" id="1.25.40.10">
    <property type="entry name" value="Tetratricopeptide repeat domain"/>
    <property type="match status" value="1"/>
</dbReference>
<dbReference type="PANTHER" id="PTHR44943">
    <property type="entry name" value="CELLULOSE SYNTHASE OPERON PROTEIN C"/>
    <property type="match status" value="1"/>
</dbReference>
<gene>
    <name evidence="5" type="ORF">SAMN04488069_11662</name>
</gene>
<evidence type="ECO:0000256" key="4">
    <source>
        <dbReference type="SAM" id="MobiDB-lite"/>
    </source>
</evidence>
<feature type="repeat" description="TPR" evidence="3">
    <location>
        <begin position="167"/>
        <end position="200"/>
    </location>
</feature>
<proteinExistence type="predicted"/>
<protein>
    <submittedName>
        <fullName evidence="5">Flp pilus assembly protein TadD, contains TPR repeats</fullName>
    </submittedName>
</protein>
<sequence>MTIHHPLNDFLYSLFPEAQAFGQNPDQLVEHLTDFYTFGPYRPRVTIKGDVVEVHIDTKAIRTQQAEYQKVLRQCEDRQFRAALPRLRQLIEQNPTVSEYHRVLGQVLSESGQPDDALDALIDALRWDPRNGYALIMAGNIHARQKDDLKSAKTFYDQALAINPQDFIAINNIGGNLMQMGRHQEAERYFEIAHEIEPNYPNTLYALAMISQQRQDYASAFYLATKGLRNANPGDPILRASLALATQTATQYLSNTNTFAIANEYQEAIQDRTSKAIHVDEDPLIPTAAKLEIAENYDRPYHHVKYKPDYPAVEHLIMHELVHLDFVLQAREAAGNQLFTTSGQAKEKFTRAAEPQLKKLAKAGFPEKNITGFIDGLFEGMMRQIYNQPIDLFIEDFLYQQYPEARPFQFLSLFKLLQEAIEAIRNKQAAEYSPPAVHKASTILNLVMALQFRDLFGYDAVPDFKAPALQVKEAERLWAEYLDYRLDRQPGEEYELLQHWGEDLGLAAYFELKDEQTLRQQQQAGQANVRPEAAPIPAPTDEPAGQESPEDLLARIERDPLNLDGPEPADAHQGRMSFADSPAGGMAVMFYCLDWLKHFDGKSHQQVQDITFEIAMLGRSGLDPKESAQKYSLASVPGKKYSALHLLTGMYTGFQQLDPSLDTGLDFASELEMARAMHKGQSDE</sequence>
<keyword evidence="1" id="KW-0677">Repeat</keyword>
<evidence type="ECO:0000256" key="2">
    <source>
        <dbReference type="ARBA" id="ARBA00022803"/>
    </source>
</evidence>
<dbReference type="SMART" id="SM00028">
    <property type="entry name" value="TPR"/>
    <property type="match status" value="3"/>
</dbReference>
<name>A0A1H3NE74_9BACT</name>
<dbReference type="PROSITE" id="PS50005">
    <property type="entry name" value="TPR"/>
    <property type="match status" value="2"/>
</dbReference>
<dbReference type="STRING" id="651662.SAMN04488069_11662"/>
<feature type="region of interest" description="Disordered" evidence="4">
    <location>
        <begin position="520"/>
        <end position="549"/>
    </location>
</feature>
<keyword evidence="2 3" id="KW-0802">TPR repeat</keyword>
<dbReference type="OrthoDB" id="1287940at2"/>
<dbReference type="EMBL" id="FNOV01000016">
    <property type="protein sequence ID" value="SDY87202.1"/>
    <property type="molecule type" value="Genomic_DNA"/>
</dbReference>
<evidence type="ECO:0000313" key="6">
    <source>
        <dbReference type="Proteomes" id="UP000199249"/>
    </source>
</evidence>